<dbReference type="PROSITE" id="PS00435">
    <property type="entry name" value="PEROXIDASE_1"/>
    <property type="match status" value="1"/>
</dbReference>
<feature type="binding site" evidence="14">
    <location>
        <position position="65"/>
    </location>
    <ligand>
        <name>Ca(2+)</name>
        <dbReference type="ChEBI" id="CHEBI:29108"/>
        <label>1</label>
    </ligand>
</feature>
<accession>A0A835DS03</accession>
<comment type="catalytic activity">
    <reaction evidence="1 17">
        <text>2 a phenolic donor + H2O2 = 2 a phenolic radical donor + 2 H2O</text>
        <dbReference type="Rhea" id="RHEA:56136"/>
        <dbReference type="ChEBI" id="CHEBI:15377"/>
        <dbReference type="ChEBI" id="CHEBI:16240"/>
        <dbReference type="ChEBI" id="CHEBI:139520"/>
        <dbReference type="ChEBI" id="CHEBI:139521"/>
        <dbReference type="EC" id="1.11.1.7"/>
    </reaction>
</comment>
<dbReference type="CDD" id="cd00693">
    <property type="entry name" value="secretory_peroxidase"/>
    <property type="match status" value="1"/>
</dbReference>
<feature type="binding site" evidence="14">
    <location>
        <position position="62"/>
    </location>
    <ligand>
        <name>Ca(2+)</name>
        <dbReference type="ChEBI" id="CHEBI:29108"/>
        <label>1</label>
    </ligand>
</feature>
<dbReference type="OrthoDB" id="2113341at2759"/>
<keyword evidence="17" id="KW-0376">Hydrogen peroxide</keyword>
<dbReference type="InterPro" id="IPR002016">
    <property type="entry name" value="Haem_peroxidase"/>
</dbReference>
<feature type="binding site" evidence="14">
    <location>
        <position position="69"/>
    </location>
    <ligand>
        <name>Ca(2+)</name>
        <dbReference type="ChEBI" id="CHEBI:29108"/>
        <label>1</label>
    </ligand>
</feature>
<comment type="subcellular location">
    <subcellularLocation>
        <location evidence="17">Secreted</location>
    </subcellularLocation>
</comment>
<dbReference type="PROSITE" id="PS00436">
    <property type="entry name" value="PEROXIDASE_2"/>
    <property type="match status" value="1"/>
</dbReference>
<evidence type="ECO:0000313" key="19">
    <source>
        <dbReference type="EMBL" id="KAF8413418.1"/>
    </source>
</evidence>
<keyword evidence="6 14" id="KW-0479">Metal-binding</keyword>
<dbReference type="InterPro" id="IPR000823">
    <property type="entry name" value="Peroxidase_pln"/>
</dbReference>
<dbReference type="PRINTS" id="PR00458">
    <property type="entry name" value="PEROXIDASE"/>
</dbReference>
<feature type="binding site" evidence="14">
    <location>
        <position position="71"/>
    </location>
    <ligand>
        <name>Ca(2+)</name>
        <dbReference type="ChEBI" id="CHEBI:29108"/>
        <label>1</label>
    </ligand>
</feature>
<feature type="binding site" evidence="14">
    <location>
        <position position="67"/>
    </location>
    <ligand>
        <name>Ca(2+)</name>
        <dbReference type="ChEBI" id="CHEBI:29108"/>
        <label>1</label>
    </ligand>
</feature>
<organism evidence="19 20">
    <name type="scientific">Tetracentron sinense</name>
    <name type="common">Spur-leaf</name>
    <dbReference type="NCBI Taxonomy" id="13715"/>
    <lineage>
        <taxon>Eukaryota</taxon>
        <taxon>Viridiplantae</taxon>
        <taxon>Streptophyta</taxon>
        <taxon>Embryophyta</taxon>
        <taxon>Tracheophyta</taxon>
        <taxon>Spermatophyta</taxon>
        <taxon>Magnoliopsida</taxon>
        <taxon>Trochodendrales</taxon>
        <taxon>Trochodendraceae</taxon>
        <taxon>Tetracentron</taxon>
    </lineage>
</organism>
<keyword evidence="9 14" id="KW-0408">Iron</keyword>
<dbReference type="InterPro" id="IPR033905">
    <property type="entry name" value="Secretory_peroxidase"/>
</dbReference>
<comment type="caution">
    <text evidence="19">The sequence shown here is derived from an EMBL/GenBank/DDBJ whole genome shotgun (WGS) entry which is preliminary data.</text>
</comment>
<feature type="active site" description="Proton acceptor" evidence="12">
    <location>
        <position position="61"/>
    </location>
</feature>
<evidence type="ECO:0000256" key="14">
    <source>
        <dbReference type="PIRSR" id="PIRSR600823-3"/>
    </source>
</evidence>
<keyword evidence="10 16" id="KW-1015">Disulfide bond</keyword>
<dbReference type="PANTHER" id="PTHR31235">
    <property type="entry name" value="PEROXIDASE 25-RELATED"/>
    <property type="match status" value="1"/>
</dbReference>
<name>A0A835DS03_TETSI</name>
<evidence type="ECO:0000256" key="8">
    <source>
        <dbReference type="ARBA" id="ARBA00023002"/>
    </source>
</evidence>
<protein>
    <recommendedName>
        <fullName evidence="3 17">Peroxidase</fullName>
        <ecNumber evidence="3 17">1.11.1.7</ecNumber>
    </recommendedName>
</protein>
<proteinExistence type="inferred from homology"/>
<evidence type="ECO:0000256" key="4">
    <source>
        <dbReference type="ARBA" id="ARBA00022559"/>
    </source>
</evidence>
<dbReference type="InterPro" id="IPR019794">
    <property type="entry name" value="Peroxidases_AS"/>
</dbReference>
<dbReference type="FunFam" id="1.10.520.10:FF:000001">
    <property type="entry name" value="Peroxidase"/>
    <property type="match status" value="1"/>
</dbReference>
<dbReference type="Pfam" id="PF00141">
    <property type="entry name" value="peroxidase"/>
    <property type="match status" value="1"/>
</dbReference>
<reference evidence="19 20" key="1">
    <citation type="submission" date="2020-04" db="EMBL/GenBank/DDBJ databases">
        <title>Plant Genome Project.</title>
        <authorList>
            <person name="Zhang R.-G."/>
        </authorList>
    </citation>
    <scope>NUCLEOTIDE SEQUENCE [LARGE SCALE GENOMIC DNA]</scope>
    <source>
        <strain evidence="19">YNK0</strain>
        <tissue evidence="19">Leaf</tissue>
    </source>
</reference>
<dbReference type="GO" id="GO:0005576">
    <property type="term" value="C:extracellular region"/>
    <property type="evidence" value="ECO:0007669"/>
    <property type="project" value="UniProtKB-SubCell"/>
</dbReference>
<evidence type="ECO:0000256" key="3">
    <source>
        <dbReference type="ARBA" id="ARBA00012313"/>
    </source>
</evidence>
<evidence type="ECO:0000313" key="20">
    <source>
        <dbReference type="Proteomes" id="UP000655225"/>
    </source>
</evidence>
<evidence type="ECO:0000256" key="17">
    <source>
        <dbReference type="RuleBase" id="RU362060"/>
    </source>
</evidence>
<sequence>MVLPLVGVLFLCLSIELEAQLQVGFYRETCNDAESIVNDEVRKAFSKDTGVAPGLVRMHFHDCFVRGCDASLLIDSTPTNVAEKASPANDITLRGTEVIDSAKARLESVCKGVVSCADILAFAARDSAELTRGFSWDVPAGRRDGRISLASETRDIPPPFFNLDQLTQSFANKGMTQEEMVTLSGAHSIGRAHCTSFSSRLYNFSTTSRQDPSLNPLYAAQLKQQCPRDPQGSIDPNLVVQMNTSPSLLDPSYYADIQVRRGLFTSDQALQTSPATVTLVNAYATNGVLWQSKFIQAMVKLSQIGVLTGSDGEIRSNCRVINS</sequence>
<dbReference type="EC" id="1.11.1.7" evidence="3 17"/>
<dbReference type="GO" id="GO:0020037">
    <property type="term" value="F:heme binding"/>
    <property type="evidence" value="ECO:0007669"/>
    <property type="project" value="UniProtKB-UniRule"/>
</dbReference>
<dbReference type="InterPro" id="IPR019793">
    <property type="entry name" value="Peroxidases_heam-ligand_BS"/>
</dbReference>
<feature type="binding site" description="axial binding residue" evidence="14">
    <location>
        <position position="187"/>
    </location>
    <ligand>
        <name>heme b</name>
        <dbReference type="ChEBI" id="CHEBI:60344"/>
    </ligand>
    <ligandPart>
        <name>Fe</name>
        <dbReference type="ChEBI" id="CHEBI:18248"/>
    </ligandPart>
</feature>
<evidence type="ECO:0000256" key="10">
    <source>
        <dbReference type="ARBA" id="ARBA00023157"/>
    </source>
</evidence>
<comment type="function">
    <text evidence="17">Removal of H(2)O(2), oxidation of toxic reductants, biosynthesis and degradation of lignin, suberization, auxin catabolism, response to environmental stresses such as wounding, pathogen attack and oxidative stress.</text>
</comment>
<dbReference type="Proteomes" id="UP000655225">
    <property type="component" value="Unassembled WGS sequence"/>
</dbReference>
<dbReference type="OMA" id="IESKCER"/>
<feature type="binding site" evidence="14">
    <location>
        <position position="250"/>
    </location>
    <ligand>
        <name>Ca(2+)</name>
        <dbReference type="ChEBI" id="CHEBI:29108"/>
        <label>2</label>
    </ligand>
</feature>
<evidence type="ECO:0000256" key="1">
    <source>
        <dbReference type="ARBA" id="ARBA00000189"/>
    </source>
</evidence>
<keyword evidence="17" id="KW-0732">Signal</keyword>
<dbReference type="EMBL" id="JABCRI010000001">
    <property type="protein sequence ID" value="KAF8413418.1"/>
    <property type="molecule type" value="Genomic_DNA"/>
</dbReference>
<evidence type="ECO:0000256" key="15">
    <source>
        <dbReference type="PIRSR" id="PIRSR600823-4"/>
    </source>
</evidence>
<keyword evidence="4 17" id="KW-0575">Peroxidase</keyword>
<dbReference type="FunFam" id="1.10.420.10:FF:000006">
    <property type="entry name" value="Peroxidase"/>
    <property type="match status" value="1"/>
</dbReference>
<evidence type="ECO:0000256" key="16">
    <source>
        <dbReference type="PIRSR" id="PIRSR600823-5"/>
    </source>
</evidence>
<dbReference type="SUPFAM" id="SSF48113">
    <property type="entry name" value="Heme-dependent peroxidases"/>
    <property type="match status" value="1"/>
</dbReference>
<comment type="similarity">
    <text evidence="17">Belongs to the peroxidase family. Classical plant (class III) peroxidase subfamily.</text>
</comment>
<feature type="disulfide bond" evidence="16">
    <location>
        <begin position="194"/>
        <end position="226"/>
    </location>
</feature>
<comment type="cofactor">
    <cofactor evidence="14 17">
        <name>Ca(2+)</name>
        <dbReference type="ChEBI" id="CHEBI:29108"/>
    </cofactor>
    <text evidence="14 17">Binds 2 calcium ions per subunit.</text>
</comment>
<evidence type="ECO:0000256" key="13">
    <source>
        <dbReference type="PIRSR" id="PIRSR600823-2"/>
    </source>
</evidence>
<dbReference type="InterPro" id="IPR010255">
    <property type="entry name" value="Haem_peroxidase_sf"/>
</dbReference>
<keyword evidence="7 14" id="KW-0106">Calcium</keyword>
<keyword evidence="8 17" id="KW-0560">Oxidoreductase</keyword>
<feature type="site" description="Transition state stabilizer" evidence="15">
    <location>
        <position position="57"/>
    </location>
</feature>
<evidence type="ECO:0000256" key="12">
    <source>
        <dbReference type="PIRSR" id="PIRSR600823-1"/>
    </source>
</evidence>
<dbReference type="AlphaFoldDB" id="A0A835DS03"/>
<keyword evidence="17" id="KW-0964">Secreted</keyword>
<feature type="disulfide bond" evidence="16">
    <location>
        <begin position="116"/>
        <end position="318"/>
    </location>
</feature>
<dbReference type="PRINTS" id="PR00461">
    <property type="entry name" value="PLPEROXIDASE"/>
</dbReference>
<comment type="similarity">
    <text evidence="2">Belongs to the peroxidase family. Ascorbate peroxidase subfamily.</text>
</comment>
<feature type="binding site" evidence="13">
    <location>
        <position position="157"/>
    </location>
    <ligand>
        <name>substrate</name>
    </ligand>
</feature>
<dbReference type="GO" id="GO:0046872">
    <property type="term" value="F:metal ion binding"/>
    <property type="evidence" value="ECO:0007669"/>
    <property type="project" value="UniProtKB-UniRule"/>
</dbReference>
<evidence type="ECO:0000259" key="18">
    <source>
        <dbReference type="PROSITE" id="PS50873"/>
    </source>
</evidence>
<dbReference type="Gene3D" id="1.10.420.10">
    <property type="entry name" value="Peroxidase, domain 2"/>
    <property type="match status" value="1"/>
</dbReference>
<dbReference type="GO" id="GO:0006979">
    <property type="term" value="P:response to oxidative stress"/>
    <property type="evidence" value="ECO:0007669"/>
    <property type="project" value="UniProtKB-UniRule"/>
</dbReference>
<feature type="signal peptide" evidence="17">
    <location>
        <begin position="1"/>
        <end position="19"/>
    </location>
</feature>
<evidence type="ECO:0000256" key="7">
    <source>
        <dbReference type="ARBA" id="ARBA00022837"/>
    </source>
</evidence>
<feature type="disulfide bond" evidence="16">
    <location>
        <begin position="30"/>
        <end position="110"/>
    </location>
</feature>
<comment type="cofactor">
    <cofactor evidence="14 17">
        <name>heme b</name>
        <dbReference type="ChEBI" id="CHEBI:60344"/>
    </cofactor>
    <text evidence="14 17">Binds 1 heme b (iron(II)-protoporphyrin IX) group per subunit.</text>
</comment>
<evidence type="ECO:0000256" key="6">
    <source>
        <dbReference type="ARBA" id="ARBA00022723"/>
    </source>
</evidence>
<feature type="chain" id="PRO_5033101690" description="Peroxidase" evidence="17">
    <location>
        <begin position="20"/>
        <end position="323"/>
    </location>
</feature>
<dbReference type="GO" id="GO:0140825">
    <property type="term" value="F:lactoperoxidase activity"/>
    <property type="evidence" value="ECO:0007669"/>
    <property type="project" value="UniProtKB-EC"/>
</dbReference>
<evidence type="ECO:0000256" key="11">
    <source>
        <dbReference type="ARBA" id="ARBA00023180"/>
    </source>
</evidence>
<keyword evidence="5 17" id="KW-0349">Heme</keyword>
<evidence type="ECO:0000256" key="9">
    <source>
        <dbReference type="ARBA" id="ARBA00023004"/>
    </source>
</evidence>
<feature type="disulfide bond" evidence="16">
    <location>
        <begin position="63"/>
        <end position="68"/>
    </location>
</feature>
<feature type="binding site" evidence="14">
    <location>
        <position position="83"/>
    </location>
    <ligand>
        <name>Ca(2+)</name>
        <dbReference type="ChEBI" id="CHEBI:29108"/>
        <label>1</label>
    </ligand>
</feature>
<keyword evidence="11" id="KW-0325">Glycoprotein</keyword>
<dbReference type="PROSITE" id="PS50873">
    <property type="entry name" value="PEROXIDASE_4"/>
    <property type="match status" value="1"/>
</dbReference>
<dbReference type="GO" id="GO:0042744">
    <property type="term" value="P:hydrogen peroxide catabolic process"/>
    <property type="evidence" value="ECO:0007669"/>
    <property type="project" value="UniProtKB-KW"/>
</dbReference>
<gene>
    <name evidence="19" type="ORF">HHK36_001400</name>
</gene>
<dbReference type="Gene3D" id="1.10.520.10">
    <property type="match status" value="1"/>
</dbReference>
<evidence type="ECO:0000256" key="5">
    <source>
        <dbReference type="ARBA" id="ARBA00022617"/>
    </source>
</evidence>
<keyword evidence="20" id="KW-1185">Reference proteome</keyword>
<feature type="domain" description="Plant heme peroxidase family profile" evidence="18">
    <location>
        <begin position="20"/>
        <end position="322"/>
    </location>
</feature>
<evidence type="ECO:0000256" key="2">
    <source>
        <dbReference type="ARBA" id="ARBA00006873"/>
    </source>
</evidence>